<gene>
    <name evidence="2" type="ordered locus">Slin_5267</name>
</gene>
<dbReference type="Proteomes" id="UP000002028">
    <property type="component" value="Chromosome"/>
</dbReference>
<dbReference type="CDD" id="cd00146">
    <property type="entry name" value="PKD"/>
    <property type="match status" value="1"/>
</dbReference>
<dbReference type="NCBIfam" id="TIGR04183">
    <property type="entry name" value="Por_Secre_tail"/>
    <property type="match status" value="1"/>
</dbReference>
<dbReference type="Gene3D" id="2.60.40.10">
    <property type="entry name" value="Immunoglobulins"/>
    <property type="match status" value="1"/>
</dbReference>
<dbReference type="HOGENOM" id="CLU_643890_0_0_10"/>
<dbReference type="InterPro" id="IPR035986">
    <property type="entry name" value="PKD_dom_sf"/>
</dbReference>
<dbReference type="RefSeq" id="WP_012929739.1">
    <property type="nucleotide sequence ID" value="NC_013730.1"/>
</dbReference>
<dbReference type="AlphaFoldDB" id="D2QE22"/>
<dbReference type="KEGG" id="sli:Slin_5267"/>
<dbReference type="STRING" id="504472.Slin_5267"/>
<protein>
    <submittedName>
        <fullName evidence="2">PKD domain containing protein</fullName>
    </submittedName>
</protein>
<evidence type="ECO:0000313" key="2">
    <source>
        <dbReference type="EMBL" id="ADB41238.1"/>
    </source>
</evidence>
<dbReference type="InterPro" id="IPR000601">
    <property type="entry name" value="PKD_dom"/>
</dbReference>
<evidence type="ECO:0000259" key="1">
    <source>
        <dbReference type="PROSITE" id="PS50093"/>
    </source>
</evidence>
<dbReference type="InterPro" id="IPR013783">
    <property type="entry name" value="Ig-like_fold"/>
</dbReference>
<dbReference type="EMBL" id="CP001769">
    <property type="protein sequence ID" value="ADB41238.1"/>
    <property type="molecule type" value="Genomic_DNA"/>
</dbReference>
<name>D2QE22_SPILD</name>
<dbReference type="SUPFAM" id="SSF49299">
    <property type="entry name" value="PKD domain"/>
    <property type="match status" value="1"/>
</dbReference>
<dbReference type="PROSITE" id="PS50093">
    <property type="entry name" value="PKD"/>
    <property type="match status" value="1"/>
</dbReference>
<sequence>MVERKGERLLNQVRLLCILAYLVTGFYPEAAYAKSNQLPATGYPAEATATGTKSVTVVDRKTPVIKTNGDKTFTYKAGKCGVVFKASALAIGNGSVRKPKAVRSDGKPLSAEYLAGVTTIVWSLMDGNTVSPVTQTITVLDSEAPVISTNGDKVLPNDAGKPGAVVDLFALATDNCSVGQPIGVRSDGKPLAAEYPVGTTTVTWHVSDINGNAAVPVTQTVTVTNATPVVSLIKAPGDPVKIGNEANLTVNFTDTNSGQAVWYWGDETSSVGVIEGFTVRGTHRYTKAGVYSVTFVLTDLCGKSARQDHHYVVVYDASTDSRSLTSLAGAEAAVKAPVSTDAFLLRNYPNPFETKTAIEFVLPQGGEYTLNILDMKGSVLRSLQTGKAQAGALNRVTWEVKEFPNGLYIGQLTTSQGVKSIELLVK</sequence>
<evidence type="ECO:0000313" key="3">
    <source>
        <dbReference type="Proteomes" id="UP000002028"/>
    </source>
</evidence>
<dbReference type="eggNOG" id="COG3291">
    <property type="taxonomic scope" value="Bacteria"/>
</dbReference>
<accession>D2QE22</accession>
<organism evidence="2 3">
    <name type="scientific">Spirosoma linguale (strain ATCC 33905 / DSM 74 / LMG 10896 / Claus 1)</name>
    <dbReference type="NCBI Taxonomy" id="504472"/>
    <lineage>
        <taxon>Bacteria</taxon>
        <taxon>Pseudomonadati</taxon>
        <taxon>Bacteroidota</taxon>
        <taxon>Cytophagia</taxon>
        <taxon>Cytophagales</taxon>
        <taxon>Cytophagaceae</taxon>
        <taxon>Spirosoma</taxon>
    </lineage>
</organism>
<dbReference type="Pfam" id="PF18911">
    <property type="entry name" value="PKD_4"/>
    <property type="match status" value="1"/>
</dbReference>
<dbReference type="InterPro" id="IPR026444">
    <property type="entry name" value="Secre_tail"/>
</dbReference>
<reference evidence="2 3" key="1">
    <citation type="journal article" date="2010" name="Stand. Genomic Sci.">
        <title>Complete genome sequence of Spirosoma linguale type strain (1).</title>
        <authorList>
            <person name="Lail K."/>
            <person name="Sikorski J."/>
            <person name="Saunders E."/>
            <person name="Lapidus A."/>
            <person name="Glavina Del Rio T."/>
            <person name="Copeland A."/>
            <person name="Tice H."/>
            <person name="Cheng J.-F."/>
            <person name="Lucas S."/>
            <person name="Nolan M."/>
            <person name="Bruce D."/>
            <person name="Goodwin L."/>
            <person name="Pitluck S."/>
            <person name="Ivanova N."/>
            <person name="Mavromatis K."/>
            <person name="Ovchinnikova G."/>
            <person name="Pati A."/>
            <person name="Chen A."/>
            <person name="Palaniappan K."/>
            <person name="Land M."/>
            <person name="Hauser L."/>
            <person name="Chang Y.-J."/>
            <person name="Jeffries C.D."/>
            <person name="Chain P."/>
            <person name="Brettin T."/>
            <person name="Detter J.C."/>
            <person name="Schuetze A."/>
            <person name="Rohde M."/>
            <person name="Tindall B.J."/>
            <person name="Goeker M."/>
            <person name="Bristow J."/>
            <person name="Eisen J.A."/>
            <person name="Markowitz V."/>
            <person name="Hugenholtz P."/>
            <person name="Kyrpides N.C."/>
            <person name="Klenk H.-P."/>
            <person name="Chen F."/>
        </authorList>
    </citation>
    <scope>NUCLEOTIDE SEQUENCE [LARGE SCALE GENOMIC DNA]</scope>
    <source>
        <strain evidence="3">ATCC 33905 / DSM 74 / LMG 10896 / Claus 1</strain>
    </source>
</reference>
<proteinExistence type="predicted"/>
<feature type="domain" description="PKD" evidence="1">
    <location>
        <begin position="262"/>
        <end position="305"/>
    </location>
</feature>
<keyword evidence="3" id="KW-1185">Reference proteome</keyword>